<evidence type="ECO:0000313" key="2">
    <source>
        <dbReference type="EMBL" id="CEK71261.1"/>
    </source>
</evidence>
<dbReference type="GO" id="GO:0000175">
    <property type="term" value="F:3'-5'-RNA exonuclease activity"/>
    <property type="evidence" value="ECO:0007669"/>
    <property type="project" value="TreeGrafter"/>
</dbReference>
<dbReference type="SUPFAM" id="SSF56219">
    <property type="entry name" value="DNase I-like"/>
    <property type="match status" value="1"/>
</dbReference>
<name>A0A0B6ZTT2_9EUPU</name>
<dbReference type="InterPro" id="IPR036691">
    <property type="entry name" value="Endo/exonu/phosph_ase_sf"/>
</dbReference>
<gene>
    <name evidence="2" type="primary">ORF77575</name>
</gene>
<reference evidence="2" key="1">
    <citation type="submission" date="2014-12" db="EMBL/GenBank/DDBJ databases">
        <title>Insight into the proteome of Arion vulgaris.</title>
        <authorList>
            <person name="Aradska J."/>
            <person name="Bulat T."/>
            <person name="Smidak R."/>
            <person name="Sarate P."/>
            <person name="Gangsoo J."/>
            <person name="Sialana F."/>
            <person name="Bilban M."/>
            <person name="Lubec G."/>
        </authorList>
    </citation>
    <scope>NUCLEOTIDE SEQUENCE</scope>
    <source>
        <tissue evidence="2">Skin</tissue>
    </source>
</reference>
<dbReference type="EMBL" id="HACG01024396">
    <property type="protein sequence ID" value="CEK71261.1"/>
    <property type="molecule type" value="Transcribed_RNA"/>
</dbReference>
<dbReference type="PANTHER" id="PTHR12121">
    <property type="entry name" value="CARBON CATABOLITE REPRESSOR PROTEIN 4"/>
    <property type="match status" value="1"/>
</dbReference>
<feature type="region of interest" description="Disordered" evidence="1">
    <location>
        <begin position="70"/>
        <end position="104"/>
    </location>
</feature>
<organism evidence="2">
    <name type="scientific">Arion vulgaris</name>
    <dbReference type="NCBI Taxonomy" id="1028688"/>
    <lineage>
        <taxon>Eukaryota</taxon>
        <taxon>Metazoa</taxon>
        <taxon>Spiralia</taxon>
        <taxon>Lophotrochozoa</taxon>
        <taxon>Mollusca</taxon>
        <taxon>Gastropoda</taxon>
        <taxon>Heterobranchia</taxon>
        <taxon>Euthyneura</taxon>
        <taxon>Panpulmonata</taxon>
        <taxon>Eupulmonata</taxon>
        <taxon>Stylommatophora</taxon>
        <taxon>Helicina</taxon>
        <taxon>Arionoidea</taxon>
        <taxon>Arionidae</taxon>
        <taxon>Arion</taxon>
    </lineage>
</organism>
<dbReference type="AlphaFoldDB" id="A0A0B6ZTT2"/>
<dbReference type="PANTHER" id="PTHR12121:SF34">
    <property type="entry name" value="PROTEIN ANGEL"/>
    <property type="match status" value="1"/>
</dbReference>
<evidence type="ECO:0000256" key="1">
    <source>
        <dbReference type="SAM" id="MobiDB-lite"/>
    </source>
</evidence>
<proteinExistence type="predicted"/>
<sequence>GNPITKFVATKLSDLEDGEIIDRDGSDISNKNQKTIKKKSLTKVKDVSSTSEEFVEELFSKNKAQHKSKVDSYEPLNDDGWHTVRSRSSSSRTHGQFKDKNSKTRLKVENCEQLHQIKSEQSVTLTRSEVVKDKGEKEAFKIPLHSPLAVLEEGELSSDTDSNTVQQVLSSSGSDMSISSEDSSKEDSHILVEEVRELIPSVGFHQTQSSSVVTHQTSETENVLTSRLNASALSFIPKLHLPTVDMKNYQQVGNTVHHMSDIFVTQTPPSYFGVPANHDDITLKFYQPDHPTNYVLPSLPTSNSQLFKDSYQQSLGSKLLTTSNIPQTFSNIRASTFTNYSDCSSSQTCRKAGTSSTTSNDGSEMYNLSPSGRIPLNMSGQQTCPELTDTPRCWHTVNRQSGTQTGNLQFTVMSYNILSQELLLRHEYLYSKCQYDDLEWTNRRAALLTQIVAHDADIVCLQEMQADHWIEDFQETLAGHG</sequence>
<protein>
    <submittedName>
        <fullName evidence="2">Uncharacterized protein</fullName>
    </submittedName>
</protein>
<feature type="compositionally biased region" description="Polar residues" evidence="1">
    <location>
        <begin position="159"/>
        <end position="169"/>
    </location>
</feature>
<feature type="compositionally biased region" description="Low complexity" evidence="1">
    <location>
        <begin position="170"/>
        <end position="181"/>
    </location>
</feature>
<feature type="non-terminal residue" evidence="2">
    <location>
        <position position="1"/>
    </location>
</feature>
<feature type="region of interest" description="Disordered" evidence="1">
    <location>
        <begin position="154"/>
        <end position="187"/>
    </location>
</feature>
<accession>A0A0B6ZTT2</accession>
<feature type="non-terminal residue" evidence="2">
    <location>
        <position position="481"/>
    </location>
</feature>
<dbReference type="Gene3D" id="3.60.10.10">
    <property type="entry name" value="Endonuclease/exonuclease/phosphatase"/>
    <property type="match status" value="1"/>
</dbReference>
<dbReference type="InterPro" id="IPR050410">
    <property type="entry name" value="CCR4/nocturin_mRNA_transcr"/>
</dbReference>